<evidence type="ECO:0000256" key="2">
    <source>
        <dbReference type="SAM" id="MobiDB-lite"/>
    </source>
</evidence>
<proteinExistence type="predicted"/>
<evidence type="ECO:0000256" key="1">
    <source>
        <dbReference type="SAM" id="Coils"/>
    </source>
</evidence>
<accession>H3A1Z4</accession>
<evidence type="ECO:0000313" key="3">
    <source>
        <dbReference type="Ensembl" id="ENSLACP00000003665.1"/>
    </source>
</evidence>
<dbReference type="InParanoid" id="H3A1Z4"/>
<reference evidence="4" key="1">
    <citation type="submission" date="2011-08" db="EMBL/GenBank/DDBJ databases">
        <title>The draft genome of Latimeria chalumnae.</title>
        <authorList>
            <person name="Di Palma F."/>
            <person name="Alfoldi J."/>
            <person name="Johnson J."/>
            <person name="Berlin A."/>
            <person name="Gnerre S."/>
            <person name="Jaffe D."/>
            <person name="MacCallum I."/>
            <person name="Young S."/>
            <person name="Walker B.J."/>
            <person name="Lander E."/>
            <person name="Lindblad-Toh K."/>
        </authorList>
    </citation>
    <scope>NUCLEOTIDE SEQUENCE [LARGE SCALE GENOMIC DNA]</scope>
    <source>
        <strain evidence="4">Wild caught</strain>
    </source>
</reference>
<dbReference type="Gene3D" id="3.30.70.1820">
    <property type="entry name" value="L1 transposable element, RRM domain"/>
    <property type="match status" value="1"/>
</dbReference>
<dbReference type="HOGENOM" id="CLU_062834_2_1_1"/>
<keyword evidence="4" id="KW-1185">Reference proteome</keyword>
<dbReference type="Gene3D" id="3.30.250.20">
    <property type="entry name" value="L1 transposable element, C-terminal domain"/>
    <property type="match status" value="1"/>
</dbReference>
<dbReference type="AlphaFoldDB" id="H3A1Z4"/>
<feature type="coiled-coil region" evidence="1">
    <location>
        <begin position="65"/>
        <end position="113"/>
    </location>
</feature>
<feature type="compositionally biased region" description="Low complexity" evidence="2">
    <location>
        <begin position="10"/>
        <end position="29"/>
    </location>
</feature>
<dbReference type="InterPro" id="IPR042566">
    <property type="entry name" value="L1_C"/>
</dbReference>
<dbReference type="STRING" id="7897.ENSLACP00000003665"/>
<dbReference type="EMBL" id="AFYH01205119">
    <property type="status" value="NOT_ANNOTATED_CDS"/>
    <property type="molecule type" value="Genomic_DNA"/>
</dbReference>
<sequence>VGRKPVKKLAPASPASATSEETAGSAESSPVDKPTMSSLDSLAADIRNNRTLLIQLTSGISEDSQDKLGARIMEAENRISKIEDRELGTEQNCNYLKQHLTTALERIEDLENRSRRNNLRILGFPEGVEDGNPVKFLREILPELLDLEEGQLLEIERAHHTLATRPMPEQHPRAFIVKFLCYPTRELFLHLARNKSQIKWKDHRISLFPDWSRDLQQKRQCFWEVRRSLREKNIKYGLFYPAILKVTHNGETLSFTDPSEVKKFLAQ</sequence>
<name>H3A1Z4_LATCH</name>
<dbReference type="GeneTree" id="ENSGT00940000160789"/>
<keyword evidence="1" id="KW-0175">Coiled coil</keyword>
<dbReference type="eggNOG" id="ENOG502SRQ0">
    <property type="taxonomic scope" value="Eukaryota"/>
</dbReference>
<dbReference type="InterPro" id="IPR004244">
    <property type="entry name" value="Transposase_22"/>
</dbReference>
<dbReference type="Ensembl" id="ENSLACT00000003698.1">
    <property type="protein sequence ID" value="ENSLACP00000003665.1"/>
    <property type="gene ID" value="ENSLACG00000003264.1"/>
</dbReference>
<reference evidence="3" key="3">
    <citation type="submission" date="2025-09" db="UniProtKB">
        <authorList>
            <consortium name="Ensembl"/>
        </authorList>
    </citation>
    <scope>IDENTIFICATION</scope>
</reference>
<organism evidence="3 4">
    <name type="scientific">Latimeria chalumnae</name>
    <name type="common">Coelacanth</name>
    <dbReference type="NCBI Taxonomy" id="7897"/>
    <lineage>
        <taxon>Eukaryota</taxon>
        <taxon>Metazoa</taxon>
        <taxon>Chordata</taxon>
        <taxon>Craniata</taxon>
        <taxon>Vertebrata</taxon>
        <taxon>Euteleostomi</taxon>
        <taxon>Coelacanthiformes</taxon>
        <taxon>Coelacanthidae</taxon>
        <taxon>Latimeria</taxon>
    </lineage>
</organism>
<reference evidence="3" key="2">
    <citation type="submission" date="2025-08" db="UniProtKB">
        <authorList>
            <consortium name="Ensembl"/>
        </authorList>
    </citation>
    <scope>IDENTIFICATION</scope>
</reference>
<protein>
    <recommendedName>
        <fullName evidence="5">L1 transposable element RRM domain-containing protein</fullName>
    </recommendedName>
</protein>
<evidence type="ECO:0000313" key="4">
    <source>
        <dbReference type="Proteomes" id="UP000008672"/>
    </source>
</evidence>
<evidence type="ECO:0008006" key="5">
    <source>
        <dbReference type="Google" id="ProtNLM"/>
    </source>
</evidence>
<dbReference type="PANTHER" id="PTHR11505">
    <property type="entry name" value="L1 TRANSPOSABLE ELEMENT-RELATED"/>
    <property type="match status" value="1"/>
</dbReference>
<feature type="region of interest" description="Disordered" evidence="2">
    <location>
        <begin position="1"/>
        <end position="37"/>
    </location>
</feature>
<dbReference type="Proteomes" id="UP000008672">
    <property type="component" value="Unassembled WGS sequence"/>
</dbReference>
<dbReference type="OMA" id="HIICIPE"/>